<dbReference type="Pfam" id="PF02353">
    <property type="entry name" value="CMAS"/>
    <property type="match status" value="1"/>
</dbReference>
<gene>
    <name evidence="6" type="ORF">UFOPK3164_00915</name>
    <name evidence="7" type="ORF">UFOPK3427_01383</name>
    <name evidence="8" type="ORF">UFOPK4112_00918</name>
</gene>
<protein>
    <submittedName>
        <fullName evidence="6">Unannotated protein</fullName>
    </submittedName>
</protein>
<name>A0A6J7A725_9ZZZZ</name>
<evidence type="ECO:0000256" key="4">
    <source>
        <dbReference type="ARBA" id="ARBA00022691"/>
    </source>
</evidence>
<dbReference type="GO" id="GO:0008610">
    <property type="term" value="P:lipid biosynthetic process"/>
    <property type="evidence" value="ECO:0007669"/>
    <property type="project" value="InterPro"/>
</dbReference>
<keyword evidence="2" id="KW-0489">Methyltransferase</keyword>
<evidence type="ECO:0000256" key="5">
    <source>
        <dbReference type="ARBA" id="ARBA00023098"/>
    </source>
</evidence>
<comment type="similarity">
    <text evidence="1">Belongs to the CFA/CMAS family.</text>
</comment>
<evidence type="ECO:0000313" key="6">
    <source>
        <dbReference type="EMBL" id="CAB4828239.1"/>
    </source>
</evidence>
<accession>A0A6J7A725</accession>
<dbReference type="PIRSF" id="PIRSF003085">
    <property type="entry name" value="CMAS"/>
    <property type="match status" value="1"/>
</dbReference>
<keyword evidence="5" id="KW-0443">Lipid metabolism</keyword>
<dbReference type="GO" id="GO:0032259">
    <property type="term" value="P:methylation"/>
    <property type="evidence" value="ECO:0007669"/>
    <property type="project" value="UniProtKB-KW"/>
</dbReference>
<dbReference type="AlphaFoldDB" id="A0A6J7A725"/>
<sequence length="445" mass="49490">MAVADFVAGVFDGEPPFRIEAYDGSVAGPLDAPLTVRFLRQDAITRALTRPGELGIARAYVAGDIELDGALDSLFSLEMPPLRTVMNVSNIRSLLNQTGFSVLKPIAPPTIEARQKGLLHSKSRDKQAISHHYDVSNEFYEMILGPTMAYSCAVFDSPEDSLEDAQIRKVDLVARKLDLAPGMRLLDVGCGWGTMAIHAARVYGASVVGVTLSEPQQRFATERAKAAGVADLVEFRVQDFRDVNDGPFDAISSIGMFEHVGRRSMELYIRSLYHLLKPGGRFLNHAIGRPATRDLNPNPTRIKELTRQVSIAAGLRGPSRVHSPFIERYVFPDGELHEVGTLVSMFQAHGFEVRHLEGLREHYALTLRQWVKNLEARWDQACAEVGAERARVWRLYMAGSAVGFERHHLEIHQVLCVRPEIGDAKMPLRPMFEPVNVDEWASSLV</sequence>
<keyword evidence="3" id="KW-0808">Transferase</keyword>
<evidence type="ECO:0000256" key="2">
    <source>
        <dbReference type="ARBA" id="ARBA00022603"/>
    </source>
</evidence>
<dbReference type="InterPro" id="IPR050723">
    <property type="entry name" value="CFA/CMAS"/>
</dbReference>
<dbReference type="InterPro" id="IPR029063">
    <property type="entry name" value="SAM-dependent_MTases_sf"/>
</dbReference>
<evidence type="ECO:0000256" key="3">
    <source>
        <dbReference type="ARBA" id="ARBA00022679"/>
    </source>
</evidence>
<proteinExistence type="inferred from homology"/>
<dbReference type="PANTHER" id="PTHR43667:SF1">
    <property type="entry name" value="CYCLOPROPANE-FATTY-ACYL-PHOSPHOLIPID SYNTHASE"/>
    <property type="match status" value="1"/>
</dbReference>
<dbReference type="SUPFAM" id="SSF53335">
    <property type="entry name" value="S-adenosyl-L-methionine-dependent methyltransferases"/>
    <property type="match status" value="1"/>
</dbReference>
<dbReference type="CDD" id="cd02440">
    <property type="entry name" value="AdoMet_MTases"/>
    <property type="match status" value="1"/>
</dbReference>
<organism evidence="6">
    <name type="scientific">freshwater metagenome</name>
    <dbReference type="NCBI Taxonomy" id="449393"/>
    <lineage>
        <taxon>unclassified sequences</taxon>
        <taxon>metagenomes</taxon>
        <taxon>ecological metagenomes</taxon>
    </lineage>
</organism>
<keyword evidence="4" id="KW-0949">S-adenosyl-L-methionine</keyword>
<dbReference type="EMBL" id="CAFBPM010000007">
    <property type="protein sequence ID" value="CAB5021019.1"/>
    <property type="molecule type" value="Genomic_DNA"/>
</dbReference>
<dbReference type="GO" id="GO:0008168">
    <property type="term" value="F:methyltransferase activity"/>
    <property type="evidence" value="ECO:0007669"/>
    <property type="project" value="UniProtKB-KW"/>
</dbReference>
<evidence type="ECO:0000313" key="8">
    <source>
        <dbReference type="EMBL" id="CAB5021019.1"/>
    </source>
</evidence>
<dbReference type="InterPro" id="IPR003333">
    <property type="entry name" value="CMAS"/>
</dbReference>
<evidence type="ECO:0000313" key="7">
    <source>
        <dbReference type="EMBL" id="CAB4879403.1"/>
    </source>
</evidence>
<dbReference type="Gene3D" id="3.40.50.150">
    <property type="entry name" value="Vaccinia Virus protein VP39"/>
    <property type="match status" value="1"/>
</dbReference>
<dbReference type="EMBL" id="CAFBLT010000001">
    <property type="protein sequence ID" value="CAB4879403.1"/>
    <property type="molecule type" value="Genomic_DNA"/>
</dbReference>
<reference evidence="6" key="1">
    <citation type="submission" date="2020-05" db="EMBL/GenBank/DDBJ databases">
        <authorList>
            <person name="Chiriac C."/>
            <person name="Salcher M."/>
            <person name="Ghai R."/>
            <person name="Kavagutti S V."/>
        </authorList>
    </citation>
    <scope>NUCLEOTIDE SEQUENCE</scope>
</reference>
<evidence type="ECO:0000256" key="1">
    <source>
        <dbReference type="ARBA" id="ARBA00010815"/>
    </source>
</evidence>
<dbReference type="PANTHER" id="PTHR43667">
    <property type="entry name" value="CYCLOPROPANE-FATTY-ACYL-PHOSPHOLIPID SYNTHASE"/>
    <property type="match status" value="1"/>
</dbReference>
<dbReference type="EMBL" id="CAFABE010000037">
    <property type="protein sequence ID" value="CAB4828239.1"/>
    <property type="molecule type" value="Genomic_DNA"/>
</dbReference>